<dbReference type="Proteomes" id="UP000314294">
    <property type="component" value="Unassembled WGS sequence"/>
</dbReference>
<evidence type="ECO:0000313" key="2">
    <source>
        <dbReference type="EMBL" id="TNN81930.1"/>
    </source>
</evidence>
<protein>
    <submittedName>
        <fullName evidence="2">Uncharacterized protein</fullName>
    </submittedName>
</protein>
<proteinExistence type="predicted"/>
<gene>
    <name evidence="2" type="ORF">EYF80_007838</name>
</gene>
<organism evidence="2 3">
    <name type="scientific">Liparis tanakae</name>
    <name type="common">Tanaka's snailfish</name>
    <dbReference type="NCBI Taxonomy" id="230148"/>
    <lineage>
        <taxon>Eukaryota</taxon>
        <taxon>Metazoa</taxon>
        <taxon>Chordata</taxon>
        <taxon>Craniata</taxon>
        <taxon>Vertebrata</taxon>
        <taxon>Euteleostomi</taxon>
        <taxon>Actinopterygii</taxon>
        <taxon>Neopterygii</taxon>
        <taxon>Teleostei</taxon>
        <taxon>Neoteleostei</taxon>
        <taxon>Acanthomorphata</taxon>
        <taxon>Eupercaria</taxon>
        <taxon>Perciformes</taxon>
        <taxon>Cottioidei</taxon>
        <taxon>Cottales</taxon>
        <taxon>Liparidae</taxon>
        <taxon>Liparis</taxon>
    </lineage>
</organism>
<accession>A0A4Z2IVF2</accession>
<feature type="region of interest" description="Disordered" evidence="1">
    <location>
        <begin position="18"/>
        <end position="49"/>
    </location>
</feature>
<feature type="compositionally biased region" description="Basic and acidic residues" evidence="1">
    <location>
        <begin position="18"/>
        <end position="35"/>
    </location>
</feature>
<name>A0A4Z2IVF2_9TELE</name>
<dbReference type="EMBL" id="SRLO01000043">
    <property type="protein sequence ID" value="TNN81930.1"/>
    <property type="molecule type" value="Genomic_DNA"/>
</dbReference>
<sequence length="232" mass="25679">MFSSVGRALAVRFTRTENRDTARLSSRRDEPDGGPRKRGQKLWAHSPGEQLGHTVQTEGERGKARSQCQHSKYKFKHQPANLFPIETCQTELKISGRVCLLKGSRWAVSMHRAGVGLISTVSMGQSALLDFDLRSHGKRSHADMMANKKRVLVSVSTGATLPQPNENWLSMEKQESRVYIVAGVKGPTGDWTSVHVLRLHPTCQGPNTILVLQCDKSDPEPVIPPPPRNSQA</sequence>
<dbReference type="AlphaFoldDB" id="A0A4Z2IVF2"/>
<evidence type="ECO:0000256" key="1">
    <source>
        <dbReference type="SAM" id="MobiDB-lite"/>
    </source>
</evidence>
<keyword evidence="3" id="KW-1185">Reference proteome</keyword>
<comment type="caution">
    <text evidence="2">The sequence shown here is derived from an EMBL/GenBank/DDBJ whole genome shotgun (WGS) entry which is preliminary data.</text>
</comment>
<reference evidence="2 3" key="1">
    <citation type="submission" date="2019-03" db="EMBL/GenBank/DDBJ databases">
        <title>First draft genome of Liparis tanakae, snailfish: a comprehensive survey of snailfish specific genes.</title>
        <authorList>
            <person name="Kim W."/>
            <person name="Song I."/>
            <person name="Jeong J.-H."/>
            <person name="Kim D."/>
            <person name="Kim S."/>
            <person name="Ryu S."/>
            <person name="Song J.Y."/>
            <person name="Lee S.K."/>
        </authorList>
    </citation>
    <scope>NUCLEOTIDE SEQUENCE [LARGE SCALE GENOMIC DNA]</scope>
    <source>
        <tissue evidence="2">Muscle</tissue>
    </source>
</reference>
<evidence type="ECO:0000313" key="3">
    <source>
        <dbReference type="Proteomes" id="UP000314294"/>
    </source>
</evidence>